<reference evidence="3" key="1">
    <citation type="submission" date="2018-04" db="EMBL/GenBank/DDBJ databases">
        <title>Transcriptome assembly of Sipha flava.</title>
        <authorList>
            <person name="Scully E.D."/>
            <person name="Geib S.M."/>
            <person name="Palmer N.A."/>
            <person name="Koch K."/>
            <person name="Bradshaw J."/>
            <person name="Heng-Moss T."/>
            <person name="Sarath G."/>
        </authorList>
    </citation>
    <scope>NUCLEOTIDE SEQUENCE</scope>
</reference>
<dbReference type="EMBL" id="GGMS01017691">
    <property type="protein sequence ID" value="MBY86894.1"/>
    <property type="molecule type" value="Transcribed_RNA"/>
</dbReference>
<dbReference type="InterPro" id="IPR027272">
    <property type="entry name" value="Piezo"/>
</dbReference>
<organism evidence="3">
    <name type="scientific">Sipha flava</name>
    <name type="common">yellow sugarcane aphid</name>
    <dbReference type="NCBI Taxonomy" id="143950"/>
    <lineage>
        <taxon>Eukaryota</taxon>
        <taxon>Metazoa</taxon>
        <taxon>Ecdysozoa</taxon>
        <taxon>Arthropoda</taxon>
        <taxon>Hexapoda</taxon>
        <taxon>Insecta</taxon>
        <taxon>Pterygota</taxon>
        <taxon>Neoptera</taxon>
        <taxon>Paraneoptera</taxon>
        <taxon>Hemiptera</taxon>
        <taxon>Sternorrhyncha</taxon>
        <taxon>Aphidomorpha</taxon>
        <taxon>Aphidoidea</taxon>
        <taxon>Aphididae</taxon>
        <taxon>Sipha</taxon>
    </lineage>
</organism>
<evidence type="ECO:0000256" key="1">
    <source>
        <dbReference type="SAM" id="Phobius"/>
    </source>
</evidence>
<sequence length="107" mass="12831">MILFVIFWTGTKNVDIFSLGYLCAGTILFWKGIYYYIMPPTSIIKLWNWFLDYSILVIFFKVFFHLFGCLVFSYFHWNSCILIRILSMFCPRRTSEEDQGKLNLLKI</sequence>
<feature type="domain" description="Piezo TM25-28" evidence="2">
    <location>
        <begin position="1"/>
        <end position="91"/>
    </location>
</feature>
<evidence type="ECO:0000259" key="2">
    <source>
        <dbReference type="Pfam" id="PF15917"/>
    </source>
</evidence>
<proteinExistence type="predicted"/>
<name>A0A2S2RAB8_9HEMI</name>
<keyword evidence="1" id="KW-0472">Membrane</keyword>
<dbReference type="PANTHER" id="PTHR47049">
    <property type="entry name" value="PIEZO-TYPE MECHANOSENSITIVE ION CHANNEL HOMOLOG"/>
    <property type="match status" value="1"/>
</dbReference>
<dbReference type="PANTHER" id="PTHR47049:SF2">
    <property type="entry name" value="PIEZO-TYPE MECHANOSENSITIVE ION CHANNEL HOMOLOG"/>
    <property type="match status" value="1"/>
</dbReference>
<dbReference type="InterPro" id="IPR031805">
    <property type="entry name" value="Piezo_TM25-28"/>
</dbReference>
<accession>A0A2S2RAB8</accession>
<feature type="transmembrane region" description="Helical" evidence="1">
    <location>
        <begin position="16"/>
        <end position="37"/>
    </location>
</feature>
<dbReference type="GO" id="GO:0016020">
    <property type="term" value="C:membrane"/>
    <property type="evidence" value="ECO:0007669"/>
    <property type="project" value="InterPro"/>
</dbReference>
<keyword evidence="1" id="KW-0812">Transmembrane</keyword>
<dbReference type="GO" id="GO:0008381">
    <property type="term" value="F:mechanosensitive monoatomic ion channel activity"/>
    <property type="evidence" value="ECO:0007669"/>
    <property type="project" value="InterPro"/>
</dbReference>
<protein>
    <submittedName>
        <fullName evidence="3">Piezo-type mechanosensitive ion channel component 2</fullName>
    </submittedName>
</protein>
<keyword evidence="1" id="KW-1133">Transmembrane helix</keyword>
<dbReference type="Pfam" id="PF15917">
    <property type="entry name" value="Piezo_TM25-28"/>
    <property type="match status" value="1"/>
</dbReference>
<evidence type="ECO:0000313" key="3">
    <source>
        <dbReference type="EMBL" id="MBY86894.1"/>
    </source>
</evidence>
<dbReference type="AlphaFoldDB" id="A0A2S2RAB8"/>
<feature type="transmembrane region" description="Helical" evidence="1">
    <location>
        <begin position="49"/>
        <end position="77"/>
    </location>
</feature>
<gene>
    <name evidence="3" type="primary">Piezo2_1</name>
    <name evidence="3" type="ORF">g.111455</name>
</gene>